<evidence type="ECO:0000313" key="2">
    <source>
        <dbReference type="Proteomes" id="UP001164539"/>
    </source>
</evidence>
<dbReference type="EMBL" id="CM051407">
    <property type="protein sequence ID" value="KAJ4700706.1"/>
    <property type="molecule type" value="Genomic_DNA"/>
</dbReference>
<sequence>MEMEIKMISTEIIKPFSPTPPHLKTHQLFYSNQYAPDDYFPLILFYSSPQSQNEFLVSTDHLLKTSLSKTLTYYYPLAGQIMDGVSTECNDRGAVFIETQIPNKVMSDFLQKPDGNLLKHLLPFNGDLQEISTTYQAANLVIQVNNFGCGGKAISICFRHLIADASTAGNFVKTWAEVARGADDIKDVIVDYTSIPRLYESIAVVKSVYQQQRQHVSNVSRERVIKRFVFDGEKIPALREKIGNGPHLDRPTRFEAISAFILGAFMAINVSTEEETDELKATKLAAVIAINLRNKTNPPLPPQCIGNLVAPTIANLPMEKKIIDYNEIAGKLRESVRKVVDEYKKIKEHGDGGEAVVVEGFPKSRVFTISDWSRFPYYECDFGWGKPIWVAKVEQMDTAAGFLSTRDGEGVEAWIGLPKEEMDKFEQHHDVLAFASSN</sequence>
<proteinExistence type="predicted"/>
<comment type="caution">
    <text evidence="1">The sequence shown here is derived from an EMBL/GenBank/DDBJ whole genome shotgun (WGS) entry which is preliminary data.</text>
</comment>
<gene>
    <name evidence="1" type="ORF">OWV82_024041</name>
</gene>
<accession>A0ACC1WPB2</accession>
<dbReference type="Proteomes" id="UP001164539">
    <property type="component" value="Chromosome 14"/>
</dbReference>
<reference evidence="1 2" key="1">
    <citation type="journal article" date="2023" name="Science">
        <title>Complex scaffold remodeling in plant triterpene biosynthesis.</title>
        <authorList>
            <person name="De La Pena R."/>
            <person name="Hodgson H."/>
            <person name="Liu J.C."/>
            <person name="Stephenson M.J."/>
            <person name="Martin A.C."/>
            <person name="Owen C."/>
            <person name="Harkess A."/>
            <person name="Leebens-Mack J."/>
            <person name="Jimenez L.E."/>
            <person name="Osbourn A."/>
            <person name="Sattely E.S."/>
        </authorList>
    </citation>
    <scope>NUCLEOTIDE SEQUENCE [LARGE SCALE GENOMIC DNA]</scope>
    <source>
        <strain evidence="2">cv. JPN11</strain>
        <tissue evidence="1">Leaf</tissue>
    </source>
</reference>
<name>A0ACC1WPB2_MELAZ</name>
<protein>
    <submittedName>
        <fullName evidence="1">Vinorine synthase-like</fullName>
    </submittedName>
</protein>
<evidence type="ECO:0000313" key="1">
    <source>
        <dbReference type="EMBL" id="KAJ4700706.1"/>
    </source>
</evidence>
<organism evidence="1 2">
    <name type="scientific">Melia azedarach</name>
    <name type="common">Chinaberry tree</name>
    <dbReference type="NCBI Taxonomy" id="155640"/>
    <lineage>
        <taxon>Eukaryota</taxon>
        <taxon>Viridiplantae</taxon>
        <taxon>Streptophyta</taxon>
        <taxon>Embryophyta</taxon>
        <taxon>Tracheophyta</taxon>
        <taxon>Spermatophyta</taxon>
        <taxon>Magnoliopsida</taxon>
        <taxon>eudicotyledons</taxon>
        <taxon>Gunneridae</taxon>
        <taxon>Pentapetalae</taxon>
        <taxon>rosids</taxon>
        <taxon>malvids</taxon>
        <taxon>Sapindales</taxon>
        <taxon>Meliaceae</taxon>
        <taxon>Melia</taxon>
    </lineage>
</organism>
<keyword evidence="2" id="KW-1185">Reference proteome</keyword>